<organism evidence="1 2">
    <name type="scientific">Human cytomegalovirus</name>
    <name type="common">HHV-5</name>
    <name type="synonym">Human herpesvirus 5</name>
    <dbReference type="NCBI Taxonomy" id="10359"/>
    <lineage>
        <taxon>Viruses</taxon>
        <taxon>Duplodnaviria</taxon>
        <taxon>Heunggongvirae</taxon>
        <taxon>Peploviricota</taxon>
        <taxon>Herviviricetes</taxon>
        <taxon>Herpesvirales</taxon>
        <taxon>Orthoherpesviridae</taxon>
        <taxon>Betaherpesvirinae</taxon>
        <taxon>Cytomegalovirus</taxon>
        <taxon>Cytomegalovirus humanbeta5</taxon>
    </lineage>
</organism>
<accession>A0A0A0PIK3</accession>
<evidence type="ECO:0000313" key="1">
    <source>
        <dbReference type="EMBL" id="AHJ86207.1"/>
    </source>
</evidence>
<dbReference type="EMBL" id="KJ361971">
    <property type="protein sequence ID" value="AHJ86207.1"/>
    <property type="molecule type" value="Genomic_DNA"/>
</dbReference>
<sequence>MLRLLFTLVLLALHGQSVGASRDYVHVRLLSYRGDPLVFKHTFSGVRRPFTELGWAACRDWDSMHCTPFWSTDLEQMTDSVRRYSTVSPGKEVTLQLHGNQTVQPSFLSFTCRLQLEPVVENVGLYVAYVVNDGKRPQQFFTPQVDVVRFALYLETLSRIVEPLESGRLAVEFDTPDLALAPDLVSSLFVAGHGETDFYMNWTLRRSQTHYLEEMALQVEILKPRGVRHRAIIHHPKLQPGVGLWIDFCVYRYNARLTRGYVRYTLSPKARLPAKAEGWLVSLDRFIVQYLNTLLITMMAAIWARVLITYLVSRRR</sequence>
<dbReference type="Proteomes" id="UP000169234">
    <property type="component" value="Genome"/>
</dbReference>
<organismHost>
    <name type="scientific">Homo sapiens</name>
    <name type="common">Human</name>
    <dbReference type="NCBI Taxonomy" id="9606"/>
</organismHost>
<protein>
    <submittedName>
        <fullName evidence="1">Membrane protein UL148</fullName>
    </submittedName>
</protein>
<gene>
    <name evidence="1" type="primary">UL148</name>
</gene>
<evidence type="ECO:0000313" key="2">
    <source>
        <dbReference type="Proteomes" id="UP000169234"/>
    </source>
</evidence>
<name>A0A0A0PIK3_HCMV</name>
<proteinExistence type="predicted"/>
<reference evidence="1 2" key="1">
    <citation type="submission" date="2014-01" db="EMBL/GenBank/DDBJ databases">
        <title>Diversity of human cytomegalovirus.</title>
        <authorList>
            <person name="Wilkie G.S."/>
            <person name="Zavattoni M."/>
            <person name="Davison A.J."/>
        </authorList>
    </citation>
    <scope>NUCLEOTIDE SEQUENCE [LARGE SCALE GENOMIC DNA]</scope>
    <source>
        <strain evidence="1">UKNEQAS1</strain>
    </source>
</reference>
<dbReference type="InterPro" id="IPR057759">
    <property type="entry name" value="UL148-like"/>
</dbReference>
<dbReference type="Pfam" id="PF25726">
    <property type="entry name" value="UL148"/>
    <property type="match status" value="1"/>
</dbReference>